<reference evidence="3" key="1">
    <citation type="submission" date="2023-03" db="EMBL/GenBank/DDBJ databases">
        <authorList>
            <person name="Steffen K."/>
            <person name="Cardenas P."/>
        </authorList>
    </citation>
    <scope>NUCLEOTIDE SEQUENCE</scope>
</reference>
<feature type="region of interest" description="Disordered" evidence="1">
    <location>
        <begin position="1"/>
        <end position="20"/>
    </location>
</feature>
<protein>
    <recommendedName>
        <fullName evidence="2">SAP domain-containing protein</fullName>
    </recommendedName>
</protein>
<dbReference type="AlphaFoldDB" id="A0AA35TP03"/>
<dbReference type="Gene3D" id="1.10.720.30">
    <property type="entry name" value="SAP domain"/>
    <property type="match status" value="1"/>
</dbReference>
<dbReference type="SUPFAM" id="SSF68906">
    <property type="entry name" value="SAP domain"/>
    <property type="match status" value="1"/>
</dbReference>
<evidence type="ECO:0000256" key="1">
    <source>
        <dbReference type="SAM" id="MobiDB-lite"/>
    </source>
</evidence>
<comment type="caution">
    <text evidence="3">The sequence shown here is derived from an EMBL/GenBank/DDBJ whole genome shotgun (WGS) entry which is preliminary data.</text>
</comment>
<evidence type="ECO:0000313" key="3">
    <source>
        <dbReference type="EMBL" id="CAI8050497.1"/>
    </source>
</evidence>
<evidence type="ECO:0000313" key="4">
    <source>
        <dbReference type="Proteomes" id="UP001174909"/>
    </source>
</evidence>
<name>A0AA35TP03_GEOBA</name>
<evidence type="ECO:0000259" key="2">
    <source>
        <dbReference type="Pfam" id="PF02037"/>
    </source>
</evidence>
<dbReference type="Pfam" id="PF02037">
    <property type="entry name" value="SAP"/>
    <property type="match status" value="1"/>
</dbReference>
<dbReference type="Proteomes" id="UP001174909">
    <property type="component" value="Unassembled WGS sequence"/>
</dbReference>
<dbReference type="InterPro" id="IPR003034">
    <property type="entry name" value="SAP_dom"/>
</dbReference>
<dbReference type="EMBL" id="CASHTH010003872">
    <property type="protein sequence ID" value="CAI8050497.1"/>
    <property type="molecule type" value="Genomic_DNA"/>
</dbReference>
<proteinExistence type="predicted"/>
<organism evidence="3 4">
    <name type="scientific">Geodia barretti</name>
    <name type="common">Barrett's horny sponge</name>
    <dbReference type="NCBI Taxonomy" id="519541"/>
    <lineage>
        <taxon>Eukaryota</taxon>
        <taxon>Metazoa</taxon>
        <taxon>Porifera</taxon>
        <taxon>Demospongiae</taxon>
        <taxon>Heteroscleromorpha</taxon>
        <taxon>Tetractinellida</taxon>
        <taxon>Astrophorina</taxon>
        <taxon>Geodiidae</taxon>
        <taxon>Geodia</taxon>
    </lineage>
</organism>
<keyword evidence="4" id="KW-1185">Reference proteome</keyword>
<sequence length="48" mass="5688">MKERQEFVLQGKSWKNGGINPMDKLKVQELREELQMRGIDVTGKRKKE</sequence>
<feature type="non-terminal residue" evidence="3">
    <location>
        <position position="1"/>
    </location>
</feature>
<dbReference type="InterPro" id="IPR036361">
    <property type="entry name" value="SAP_dom_sf"/>
</dbReference>
<feature type="domain" description="SAP" evidence="2">
    <location>
        <begin position="23"/>
        <end position="46"/>
    </location>
</feature>
<gene>
    <name evidence="3" type="ORF">GBAR_LOCUS27730</name>
</gene>
<accession>A0AA35TP03</accession>